<dbReference type="PANTHER" id="PTHR40633">
    <property type="entry name" value="MATRIX PROTEIN, PUTATIVE (AFU_ORTHOLOGUE AFUA_8G05410)-RELATED"/>
    <property type="match status" value="1"/>
</dbReference>
<dbReference type="EMBL" id="BAABUJ010000055">
    <property type="protein sequence ID" value="GAA5806051.1"/>
    <property type="molecule type" value="Genomic_DNA"/>
</dbReference>
<organism evidence="6 7">
    <name type="scientific">Helicostylum pulchrum</name>
    <dbReference type="NCBI Taxonomy" id="562976"/>
    <lineage>
        <taxon>Eukaryota</taxon>
        <taxon>Fungi</taxon>
        <taxon>Fungi incertae sedis</taxon>
        <taxon>Mucoromycota</taxon>
        <taxon>Mucoromycotina</taxon>
        <taxon>Mucoromycetes</taxon>
        <taxon>Mucorales</taxon>
        <taxon>Mucorineae</taxon>
        <taxon>Mucoraceae</taxon>
        <taxon>Helicostylum</taxon>
    </lineage>
</organism>
<keyword evidence="1 3" id="KW-0732">Signal</keyword>
<gene>
    <name evidence="5" type="ORF">HPULCUR_007401</name>
    <name evidence="6" type="ORF">HPULCUR_011579</name>
</gene>
<feature type="domain" description="Yeast cell wall synthesis Kre9/Knh1-like N-terminal" evidence="4">
    <location>
        <begin position="27"/>
        <end position="114"/>
    </location>
</feature>
<dbReference type="PANTHER" id="PTHR40633:SF1">
    <property type="entry name" value="GPI ANCHORED SERINE-THREONINE RICH PROTEIN (AFU_ORTHOLOGUE AFUA_1G03630)"/>
    <property type="match status" value="1"/>
</dbReference>
<dbReference type="InterPro" id="IPR052982">
    <property type="entry name" value="SRP1/TIP1-like"/>
</dbReference>
<sequence length="234" mass="22936">MKSVFIAIAALAATVVSAQNNIVSITSPLMNTVYTAGQDAVISWIKPTVDTIPKIMLAKGDPLALEVVATIAENVDAKKGSYTWKIPADTAPGNDYAFELGVSPDMSFSGMFSIKAAAAAESSSSSSEAASTTTTTTTRTTTSAAVSSAVSSATSVVASATSVVASATSSVASVASSAVSSVASAASSVASSAASTTPTPETEQPAEENAGNKMGSNKAVLAAIAGVAAAAALI</sequence>
<reference evidence="6 7" key="2">
    <citation type="submission" date="2024-04" db="EMBL/GenBank/DDBJ databases">
        <title>genome sequences of Mucor flavus KT1a and Helicostylum pulchrum KT1b strains isolation_sourced from the surface of a dry-aged beef.</title>
        <authorList>
            <person name="Toyotome T."/>
            <person name="Hosono M."/>
            <person name="Torimaru M."/>
            <person name="Fukuda K."/>
            <person name="Mikami N."/>
        </authorList>
    </citation>
    <scope>NUCLEOTIDE SEQUENCE [LARGE SCALE GENOMIC DNA]</scope>
    <source>
        <strain evidence="6 7">KT1b</strain>
    </source>
</reference>
<dbReference type="InterPro" id="IPR018466">
    <property type="entry name" value="Kre9/Knh1-like_N"/>
</dbReference>
<evidence type="ECO:0000313" key="5">
    <source>
        <dbReference type="EMBL" id="GAA5801943.1"/>
    </source>
</evidence>
<feature type="chain" id="PRO_5045029857" description="Yeast cell wall synthesis Kre9/Knh1-like N-terminal domain-containing protein" evidence="3">
    <location>
        <begin position="19"/>
        <end position="234"/>
    </location>
</feature>
<proteinExistence type="predicted"/>
<keyword evidence="7" id="KW-1185">Reference proteome</keyword>
<evidence type="ECO:0000259" key="4">
    <source>
        <dbReference type="Pfam" id="PF10342"/>
    </source>
</evidence>
<accession>A0ABP9YGH1</accession>
<protein>
    <recommendedName>
        <fullName evidence="4">Yeast cell wall synthesis Kre9/Knh1-like N-terminal domain-containing protein</fullName>
    </recommendedName>
</protein>
<evidence type="ECO:0000256" key="3">
    <source>
        <dbReference type="SAM" id="SignalP"/>
    </source>
</evidence>
<evidence type="ECO:0000313" key="7">
    <source>
        <dbReference type="Proteomes" id="UP001476247"/>
    </source>
</evidence>
<comment type="caution">
    <text evidence="6">The sequence shown here is derived from an EMBL/GenBank/DDBJ whole genome shotgun (WGS) entry which is preliminary data.</text>
</comment>
<feature type="signal peptide" evidence="3">
    <location>
        <begin position="1"/>
        <end position="18"/>
    </location>
</feature>
<feature type="region of interest" description="Disordered" evidence="2">
    <location>
        <begin position="123"/>
        <end position="144"/>
    </location>
</feature>
<evidence type="ECO:0000313" key="6">
    <source>
        <dbReference type="EMBL" id="GAA5806051.1"/>
    </source>
</evidence>
<dbReference type="Proteomes" id="UP001476247">
    <property type="component" value="Unassembled WGS sequence"/>
</dbReference>
<evidence type="ECO:0000256" key="1">
    <source>
        <dbReference type="ARBA" id="ARBA00022729"/>
    </source>
</evidence>
<reference evidence="6" key="1">
    <citation type="submission" date="2024-03" db="EMBL/GenBank/DDBJ databases">
        <authorList>
            <consortium name="DAB_fungi"/>
            <person name="Toyotome T."/>
            <person name="Hosono M."/>
            <person name="Torimaru M."/>
            <person name="Fukuda K."/>
            <person name="Mikami N."/>
        </authorList>
    </citation>
    <scope>NUCLEOTIDE SEQUENCE</scope>
    <source>
        <strain evidence="6">KT1b</strain>
    </source>
</reference>
<evidence type="ECO:0000256" key="2">
    <source>
        <dbReference type="SAM" id="MobiDB-lite"/>
    </source>
</evidence>
<dbReference type="Pfam" id="PF10342">
    <property type="entry name" value="Kre9_KNH"/>
    <property type="match status" value="1"/>
</dbReference>
<dbReference type="EMBL" id="BAABUJ010000021">
    <property type="protein sequence ID" value="GAA5801943.1"/>
    <property type="molecule type" value="Genomic_DNA"/>
</dbReference>
<name>A0ABP9YGH1_9FUNG</name>
<feature type="region of interest" description="Disordered" evidence="2">
    <location>
        <begin position="190"/>
        <end position="213"/>
    </location>
</feature>